<keyword evidence="2" id="KW-0175">Coiled coil</keyword>
<proteinExistence type="predicted"/>
<dbReference type="GO" id="GO:0050808">
    <property type="term" value="P:synapse organization"/>
    <property type="evidence" value="ECO:0007669"/>
    <property type="project" value="TreeGrafter"/>
</dbReference>
<keyword evidence="1" id="KW-0677">Repeat</keyword>
<evidence type="ECO:0000256" key="1">
    <source>
        <dbReference type="ARBA" id="ARBA00022737"/>
    </source>
</evidence>
<evidence type="ECO:0000256" key="2">
    <source>
        <dbReference type="ARBA" id="ARBA00023054"/>
    </source>
</evidence>
<dbReference type="InterPro" id="IPR013761">
    <property type="entry name" value="SAM/pointed_sf"/>
</dbReference>
<dbReference type="PANTHER" id="PTHR12587">
    <property type="entry name" value="LAR INTERACTING PROTEIN LIP -RELATED PROTEIN"/>
    <property type="match status" value="1"/>
</dbReference>
<dbReference type="Proteomes" id="UP000277204">
    <property type="component" value="Unassembled WGS sequence"/>
</dbReference>
<dbReference type="AlphaFoldDB" id="A0A183M984"/>
<organism evidence="3 4">
    <name type="scientific">Schistosoma margrebowiei</name>
    <dbReference type="NCBI Taxonomy" id="48269"/>
    <lineage>
        <taxon>Eukaryota</taxon>
        <taxon>Metazoa</taxon>
        <taxon>Spiralia</taxon>
        <taxon>Lophotrochozoa</taxon>
        <taxon>Platyhelminthes</taxon>
        <taxon>Trematoda</taxon>
        <taxon>Digenea</taxon>
        <taxon>Strigeidida</taxon>
        <taxon>Schistosomatoidea</taxon>
        <taxon>Schistosomatidae</taxon>
        <taxon>Schistosoma</taxon>
    </lineage>
</organism>
<evidence type="ECO:0000313" key="4">
    <source>
        <dbReference type="Proteomes" id="UP000277204"/>
    </source>
</evidence>
<dbReference type="EMBL" id="UZAI01008164">
    <property type="protein sequence ID" value="VDP01247.1"/>
    <property type="molecule type" value="Genomic_DNA"/>
</dbReference>
<gene>
    <name evidence="3" type="ORF">SMRZ_LOCUS12610</name>
</gene>
<sequence>MPAWYVAACEANIKSGAMLASLSEQDIQRELGIRNPLHRLKLRLAVHEMLAFTASLTGTTTNSIKNGETTTSMKQLHLASPLIKVNILY</sequence>
<dbReference type="InterPro" id="IPR001660">
    <property type="entry name" value="SAM"/>
</dbReference>
<keyword evidence="4" id="KW-1185">Reference proteome</keyword>
<dbReference type="STRING" id="48269.A0A183M984"/>
<dbReference type="InterPro" id="IPR029515">
    <property type="entry name" value="Liprin"/>
</dbReference>
<reference evidence="3 4" key="1">
    <citation type="submission" date="2018-11" db="EMBL/GenBank/DDBJ databases">
        <authorList>
            <consortium name="Pathogen Informatics"/>
        </authorList>
    </citation>
    <scope>NUCLEOTIDE SEQUENCE [LARGE SCALE GENOMIC DNA]</scope>
    <source>
        <strain evidence="3 4">Zambia</strain>
    </source>
</reference>
<dbReference type="Gene3D" id="1.10.150.50">
    <property type="entry name" value="Transcription Factor, Ets-1"/>
    <property type="match status" value="1"/>
</dbReference>
<dbReference type="SUPFAM" id="SSF47769">
    <property type="entry name" value="SAM/Pointed domain"/>
    <property type="match status" value="1"/>
</dbReference>
<accession>A0A183M984</accession>
<dbReference type="PANTHER" id="PTHR12587:SF20">
    <property type="entry name" value="LIPRIN-ALPHA, ISOFORM E"/>
    <property type="match status" value="1"/>
</dbReference>
<dbReference type="PROSITE" id="PS50105">
    <property type="entry name" value="SAM_DOMAIN"/>
    <property type="match status" value="1"/>
</dbReference>
<protein>
    <submittedName>
        <fullName evidence="3">Uncharacterized protein</fullName>
    </submittedName>
</protein>
<dbReference type="Pfam" id="PF00536">
    <property type="entry name" value="SAM_1"/>
    <property type="match status" value="1"/>
</dbReference>
<dbReference type="GO" id="GO:0048786">
    <property type="term" value="C:presynaptic active zone"/>
    <property type="evidence" value="ECO:0007669"/>
    <property type="project" value="TreeGrafter"/>
</dbReference>
<name>A0A183M984_9TREM</name>
<evidence type="ECO:0000313" key="3">
    <source>
        <dbReference type="EMBL" id="VDP01247.1"/>
    </source>
</evidence>